<dbReference type="Proteomes" id="UP000552883">
    <property type="component" value="Unassembled WGS sequence"/>
</dbReference>
<gene>
    <name evidence="3" type="ORF">BJ959_001102</name>
</gene>
<keyword evidence="1" id="KW-0472">Membrane</keyword>
<dbReference type="AlphaFoldDB" id="A0A840XH19"/>
<feature type="signal peptide" evidence="2">
    <location>
        <begin position="1"/>
        <end position="25"/>
    </location>
</feature>
<dbReference type="RefSeq" id="WP_153981753.1">
    <property type="nucleotide sequence ID" value="NZ_BAAANZ010000038.1"/>
</dbReference>
<accession>A0A840XH19</accession>
<reference evidence="3 4" key="1">
    <citation type="submission" date="2020-08" db="EMBL/GenBank/DDBJ databases">
        <title>Sequencing the genomes of 1000 actinobacteria strains.</title>
        <authorList>
            <person name="Klenk H.-P."/>
        </authorList>
    </citation>
    <scope>NUCLEOTIDE SEQUENCE [LARGE SCALE GENOMIC DNA]</scope>
    <source>
        <strain evidence="3 4">DSM 23889</strain>
    </source>
</reference>
<feature type="transmembrane region" description="Helical" evidence="1">
    <location>
        <begin position="78"/>
        <end position="100"/>
    </location>
</feature>
<protein>
    <recommendedName>
        <fullName evidence="5">DUF2946 domain-containing protein</fullName>
    </recommendedName>
</protein>
<evidence type="ECO:0000256" key="1">
    <source>
        <dbReference type="SAM" id="Phobius"/>
    </source>
</evidence>
<sequence>MLRRFGYVLLIATFAVVGVAMGAHGSTPAGHSTAASSSVAGSAMSVEHNHADTVASHSDTTEPQGQGAPCADCAGDHAALLMACVFLALIVVVSLVLPLVASRFGVLAPGVSALDSTPRRLAEPRPPELAELCINRQ</sequence>
<keyword evidence="2" id="KW-0732">Signal</keyword>
<dbReference type="EMBL" id="JACHBS010000001">
    <property type="protein sequence ID" value="MBB5617606.1"/>
    <property type="molecule type" value="Genomic_DNA"/>
</dbReference>
<keyword evidence="4" id="KW-1185">Reference proteome</keyword>
<dbReference type="OrthoDB" id="9841746at2"/>
<proteinExistence type="predicted"/>
<keyword evidence="1" id="KW-0812">Transmembrane</keyword>
<evidence type="ECO:0000256" key="2">
    <source>
        <dbReference type="SAM" id="SignalP"/>
    </source>
</evidence>
<feature type="chain" id="PRO_5032534694" description="DUF2946 domain-containing protein" evidence="2">
    <location>
        <begin position="26"/>
        <end position="137"/>
    </location>
</feature>
<organism evidence="3 4">
    <name type="scientific">Microcella frigidaquae</name>
    <dbReference type="NCBI Taxonomy" id="424758"/>
    <lineage>
        <taxon>Bacteria</taxon>
        <taxon>Bacillati</taxon>
        <taxon>Actinomycetota</taxon>
        <taxon>Actinomycetes</taxon>
        <taxon>Micrococcales</taxon>
        <taxon>Microbacteriaceae</taxon>
        <taxon>Microcella</taxon>
    </lineage>
</organism>
<name>A0A840XH19_9MICO</name>
<evidence type="ECO:0000313" key="3">
    <source>
        <dbReference type="EMBL" id="MBB5617606.1"/>
    </source>
</evidence>
<keyword evidence="1" id="KW-1133">Transmembrane helix</keyword>
<evidence type="ECO:0000313" key="4">
    <source>
        <dbReference type="Proteomes" id="UP000552883"/>
    </source>
</evidence>
<comment type="caution">
    <text evidence="3">The sequence shown here is derived from an EMBL/GenBank/DDBJ whole genome shotgun (WGS) entry which is preliminary data.</text>
</comment>
<evidence type="ECO:0008006" key="5">
    <source>
        <dbReference type="Google" id="ProtNLM"/>
    </source>
</evidence>